<feature type="transmembrane region" description="Helical" evidence="1">
    <location>
        <begin position="101"/>
        <end position="126"/>
    </location>
</feature>
<dbReference type="NCBIfam" id="NF045596">
    <property type="entry name" value="ECF_S_CD3073"/>
    <property type="match status" value="1"/>
</dbReference>
<evidence type="ECO:0000256" key="1">
    <source>
        <dbReference type="SAM" id="Phobius"/>
    </source>
</evidence>
<feature type="transmembrane region" description="Helical" evidence="1">
    <location>
        <begin position="32"/>
        <end position="52"/>
    </location>
</feature>
<dbReference type="RefSeq" id="WP_135349925.1">
    <property type="nucleotide sequence ID" value="NZ_SRJD01000030.1"/>
</dbReference>
<organism evidence="2 3">
    <name type="scientific">Sporolactobacillus shoreae</name>
    <dbReference type="NCBI Taxonomy" id="1465501"/>
    <lineage>
        <taxon>Bacteria</taxon>
        <taxon>Bacillati</taxon>
        <taxon>Bacillota</taxon>
        <taxon>Bacilli</taxon>
        <taxon>Bacillales</taxon>
        <taxon>Sporolactobacillaceae</taxon>
        <taxon>Sporolactobacillus</taxon>
    </lineage>
</organism>
<evidence type="ECO:0000313" key="2">
    <source>
        <dbReference type="EMBL" id="TGA96133.1"/>
    </source>
</evidence>
<keyword evidence="1" id="KW-1133">Transmembrane helix</keyword>
<name>A0A4Z0GJQ9_9BACL</name>
<dbReference type="Pfam" id="PF12822">
    <property type="entry name" value="ECF_trnsprt"/>
    <property type="match status" value="1"/>
</dbReference>
<dbReference type="InterPro" id="IPR024529">
    <property type="entry name" value="ECF_trnsprt_substrate-spec"/>
</dbReference>
<dbReference type="Proteomes" id="UP000298347">
    <property type="component" value="Unassembled WGS sequence"/>
</dbReference>
<accession>A0A4Z0GJQ9</accession>
<sequence>MNKKTLIITLSALAIAINVVAGTVVGNLKIPFLFLDALGTIFIAASFGPYWGASVGIVTNLVLGVTNGYTEIPFAIVNGVIGLIVGLLATKKGYTLKIAVLSGIIVGFVAPVIGTIIAVFLFGGLTGGGQDAFVLFFKQTGASLFTSAFIPRLIDNIIDKNISAILVYFVIRSIPASILGKPEKTAQTIATAGENKING</sequence>
<keyword evidence="1" id="KW-0472">Membrane</keyword>
<feature type="transmembrane region" description="Helical" evidence="1">
    <location>
        <begin position="132"/>
        <end position="150"/>
    </location>
</feature>
<dbReference type="Gene3D" id="1.10.1760.20">
    <property type="match status" value="1"/>
</dbReference>
<feature type="transmembrane region" description="Helical" evidence="1">
    <location>
        <begin position="72"/>
        <end position="89"/>
    </location>
</feature>
<proteinExistence type="predicted"/>
<gene>
    <name evidence="2" type="ORF">E4665_16645</name>
</gene>
<dbReference type="EMBL" id="SRJD01000030">
    <property type="protein sequence ID" value="TGA96133.1"/>
    <property type="molecule type" value="Genomic_DNA"/>
</dbReference>
<protein>
    <submittedName>
        <fullName evidence="2">ECF transporter S component</fullName>
    </submittedName>
</protein>
<feature type="transmembrane region" description="Helical" evidence="1">
    <location>
        <begin position="6"/>
        <end position="25"/>
    </location>
</feature>
<keyword evidence="3" id="KW-1185">Reference proteome</keyword>
<dbReference type="OrthoDB" id="9766854at2"/>
<evidence type="ECO:0000313" key="3">
    <source>
        <dbReference type="Proteomes" id="UP000298347"/>
    </source>
</evidence>
<reference evidence="2 3" key="1">
    <citation type="journal article" date="2015" name="Int. J. Syst. Evol. Microbiol.">
        <title>Sporolactobacillus shoreae sp. nov. and Sporolactobacillus spathodeae sp. nov., two spore-forming lactic acid bacteria isolated from tree barks in Thailand.</title>
        <authorList>
            <person name="Thamacharoensuk T."/>
            <person name="Kitahara M."/>
            <person name="Ohkuma M."/>
            <person name="Thongchul N."/>
            <person name="Tanasupawat S."/>
        </authorList>
    </citation>
    <scope>NUCLEOTIDE SEQUENCE [LARGE SCALE GENOMIC DNA]</scope>
    <source>
        <strain evidence="2 3">BK92</strain>
    </source>
</reference>
<dbReference type="AlphaFoldDB" id="A0A4Z0GJQ9"/>
<comment type="caution">
    <text evidence="2">The sequence shown here is derived from an EMBL/GenBank/DDBJ whole genome shotgun (WGS) entry which is preliminary data.</text>
</comment>
<keyword evidence="1" id="KW-0812">Transmembrane</keyword>